<dbReference type="OrthoDB" id="2688797at2759"/>
<feature type="region of interest" description="Disordered" evidence="1">
    <location>
        <begin position="675"/>
        <end position="737"/>
    </location>
</feature>
<proteinExistence type="predicted"/>
<dbReference type="GeneID" id="64633523"/>
<keyword evidence="3" id="KW-1185">Reference proteome</keyword>
<protein>
    <submittedName>
        <fullName evidence="2">Uncharacterized protein</fullName>
    </submittedName>
</protein>
<name>A0A9P7JHQ0_9AGAM</name>
<evidence type="ECO:0000256" key="1">
    <source>
        <dbReference type="SAM" id="MobiDB-lite"/>
    </source>
</evidence>
<dbReference type="Proteomes" id="UP000807769">
    <property type="component" value="Unassembled WGS sequence"/>
</dbReference>
<comment type="caution">
    <text evidence="2">The sequence shown here is derived from an EMBL/GenBank/DDBJ whole genome shotgun (WGS) entry which is preliminary data.</text>
</comment>
<reference evidence="2" key="1">
    <citation type="journal article" date="2020" name="New Phytol.">
        <title>Comparative genomics reveals dynamic genome evolution in host specialist ectomycorrhizal fungi.</title>
        <authorList>
            <person name="Lofgren L.A."/>
            <person name="Nguyen N.H."/>
            <person name="Vilgalys R."/>
            <person name="Ruytinx J."/>
            <person name="Liao H.L."/>
            <person name="Branco S."/>
            <person name="Kuo A."/>
            <person name="LaButti K."/>
            <person name="Lipzen A."/>
            <person name="Andreopoulos W."/>
            <person name="Pangilinan J."/>
            <person name="Riley R."/>
            <person name="Hundley H."/>
            <person name="Na H."/>
            <person name="Barry K."/>
            <person name="Grigoriev I.V."/>
            <person name="Stajich J.E."/>
            <person name="Kennedy P.G."/>
        </authorList>
    </citation>
    <scope>NUCLEOTIDE SEQUENCE</scope>
    <source>
        <strain evidence="2">MN1</strain>
    </source>
</reference>
<evidence type="ECO:0000313" key="2">
    <source>
        <dbReference type="EMBL" id="KAG1822765.1"/>
    </source>
</evidence>
<sequence length="737" mass="83507">MADWTHVFKAVLDEHKIAYVSTKGNATKRAMILKSIKDTIFQTDQVKDPSTMLPDNNLRKAICTYYLRFLEDDEDQNLEEKIIQGGHKLMSGPGIVTVDMVKDHKDDKPLNAAAFKTKFSPFDVTQKLFKEEIGEYDKKHHDTSDLRSMGTRTKLVWSWYNALSPAVLEELRLVAEKWNQEGPHSDAKDRYCSRHQKKIMEDFIKMAGRTMGLHIVILAAHDRGEGKMPEMTIWESCPRKAKKTFTLASKDNKKWAGDSQDQLADWLNEAKYVAIDPEDESDEDNEKVPNLTVHVDDEGYPCLLTGFESLILKNQQKVVLHSTVVISNNPQATVHWGHITQDPDHYLDMDCIPRNVVIKDPSHLQKEAISMIFSLWKYCANCNEPVVWFVGYKEGDFYDSLAKQGDDEVLKKAPQANLSSDEEEDLAIHASHGPSLSNSCPKFHIGGDIVSYLQSLSILPSYRHLLATVQKLSETQTPDPKGKARKQHLPVWASWMWSEAYLPQNMHNNFQSSFLALEELENYTIESRGWSMIVVLGLGLLLCECSHAQEYEADEAGDDVPEYLGNSILGIQAVEKIEEAITRIQVKVDAMLPGDNEKQMTVREEVCVGCLENKRQVKERREAEQARVEEEKKVDEKAWVAEKKKVVEEKRVAEVSRMAEEKRVAEEAQIVEASRMAEERAATSKKASNTNTGGKGKGKRPATDVNDSVMKKVKTSAPPDPPCRSTRERVASKKYKD</sequence>
<dbReference type="AlphaFoldDB" id="A0A9P7JHQ0"/>
<dbReference type="EMBL" id="JABBWG010000005">
    <property type="protein sequence ID" value="KAG1822765.1"/>
    <property type="molecule type" value="Genomic_DNA"/>
</dbReference>
<evidence type="ECO:0000313" key="3">
    <source>
        <dbReference type="Proteomes" id="UP000807769"/>
    </source>
</evidence>
<accession>A0A9P7JHQ0</accession>
<organism evidence="2 3">
    <name type="scientific">Suillus subaureus</name>
    <dbReference type="NCBI Taxonomy" id="48587"/>
    <lineage>
        <taxon>Eukaryota</taxon>
        <taxon>Fungi</taxon>
        <taxon>Dikarya</taxon>
        <taxon>Basidiomycota</taxon>
        <taxon>Agaricomycotina</taxon>
        <taxon>Agaricomycetes</taxon>
        <taxon>Agaricomycetidae</taxon>
        <taxon>Boletales</taxon>
        <taxon>Suillineae</taxon>
        <taxon>Suillaceae</taxon>
        <taxon>Suillus</taxon>
    </lineage>
</organism>
<gene>
    <name evidence="2" type="ORF">BJ212DRAFT_1477180</name>
</gene>
<dbReference type="RefSeq" id="XP_041197171.1">
    <property type="nucleotide sequence ID" value="XM_041339507.1"/>
</dbReference>